<dbReference type="Gene3D" id="2.60.120.10">
    <property type="entry name" value="Jelly Rolls"/>
    <property type="match status" value="1"/>
</dbReference>
<keyword evidence="6" id="KW-0418">Kinase</keyword>
<accession>A0A1M5D0D8</accession>
<dbReference type="RefSeq" id="WP_072957487.1">
    <property type="nucleotide sequence ID" value="NZ_FQUT01000005.1"/>
</dbReference>
<dbReference type="PRINTS" id="PR00034">
    <property type="entry name" value="HTHCRP"/>
</dbReference>
<organism evidence="6 7">
    <name type="scientific">Chryseobacterium arachidis</name>
    <dbReference type="NCBI Taxonomy" id="1416778"/>
    <lineage>
        <taxon>Bacteria</taxon>
        <taxon>Pseudomonadati</taxon>
        <taxon>Bacteroidota</taxon>
        <taxon>Flavobacteriia</taxon>
        <taxon>Flavobacteriales</taxon>
        <taxon>Weeksellaceae</taxon>
        <taxon>Chryseobacterium group</taxon>
        <taxon>Chryseobacterium</taxon>
    </lineage>
</organism>
<evidence type="ECO:0000256" key="2">
    <source>
        <dbReference type="ARBA" id="ARBA00023125"/>
    </source>
</evidence>
<feature type="domain" description="HTH crp-type" evidence="5">
    <location>
        <begin position="131"/>
        <end position="198"/>
    </location>
</feature>
<dbReference type="InterPro" id="IPR018490">
    <property type="entry name" value="cNMP-bd_dom_sf"/>
</dbReference>
<dbReference type="InterPro" id="IPR014710">
    <property type="entry name" value="RmlC-like_jellyroll"/>
</dbReference>
<dbReference type="SUPFAM" id="SSF51206">
    <property type="entry name" value="cAMP-binding domain-like"/>
    <property type="match status" value="1"/>
</dbReference>
<dbReference type="SUPFAM" id="SSF46785">
    <property type="entry name" value="Winged helix' DNA-binding domain"/>
    <property type="match status" value="1"/>
</dbReference>
<keyword evidence="3" id="KW-0804">Transcription</keyword>
<dbReference type="SMART" id="SM00419">
    <property type="entry name" value="HTH_CRP"/>
    <property type="match status" value="1"/>
</dbReference>
<keyword evidence="1" id="KW-0805">Transcription regulation</keyword>
<reference evidence="7" key="1">
    <citation type="submission" date="2016-11" db="EMBL/GenBank/DDBJ databases">
        <authorList>
            <person name="Varghese N."/>
            <person name="Submissions S."/>
        </authorList>
    </citation>
    <scope>NUCLEOTIDE SEQUENCE [LARGE SCALE GENOMIC DNA]</scope>
    <source>
        <strain evidence="7">DSM 27619</strain>
    </source>
</reference>
<dbReference type="Pfam" id="PF13545">
    <property type="entry name" value="HTH_Crp_2"/>
    <property type="match status" value="1"/>
</dbReference>
<evidence type="ECO:0000313" key="7">
    <source>
        <dbReference type="Proteomes" id="UP000184518"/>
    </source>
</evidence>
<dbReference type="GO" id="GO:0016301">
    <property type="term" value="F:kinase activity"/>
    <property type="evidence" value="ECO:0007669"/>
    <property type="project" value="UniProtKB-KW"/>
</dbReference>
<evidence type="ECO:0000313" key="6">
    <source>
        <dbReference type="EMBL" id="SHF60350.1"/>
    </source>
</evidence>
<dbReference type="InterPro" id="IPR036390">
    <property type="entry name" value="WH_DNA-bd_sf"/>
</dbReference>
<gene>
    <name evidence="6" type="ORF">SAMN05443633_105109</name>
</gene>
<dbReference type="GO" id="GO:0006355">
    <property type="term" value="P:regulation of DNA-templated transcription"/>
    <property type="evidence" value="ECO:0007669"/>
    <property type="project" value="InterPro"/>
</dbReference>
<feature type="domain" description="Cyclic nucleotide-binding" evidence="4">
    <location>
        <begin position="18"/>
        <end position="117"/>
    </location>
</feature>
<evidence type="ECO:0000259" key="4">
    <source>
        <dbReference type="PROSITE" id="PS50042"/>
    </source>
</evidence>
<dbReference type="GO" id="GO:0003677">
    <property type="term" value="F:DNA binding"/>
    <property type="evidence" value="ECO:0007669"/>
    <property type="project" value="UniProtKB-KW"/>
</dbReference>
<keyword evidence="7" id="KW-1185">Reference proteome</keyword>
<protein>
    <submittedName>
        <fullName evidence="6">cAMP-binding domain of CRP or a regulatory subunit of cAMP-dependent protein kinases</fullName>
    </submittedName>
</protein>
<dbReference type="EMBL" id="FQUT01000005">
    <property type="protein sequence ID" value="SHF60350.1"/>
    <property type="molecule type" value="Genomic_DNA"/>
</dbReference>
<keyword evidence="2" id="KW-0238">DNA-binding</keyword>
<dbReference type="CDD" id="cd00038">
    <property type="entry name" value="CAP_ED"/>
    <property type="match status" value="1"/>
</dbReference>
<dbReference type="InterPro" id="IPR012318">
    <property type="entry name" value="HTH_CRP"/>
</dbReference>
<evidence type="ECO:0000259" key="5">
    <source>
        <dbReference type="PROSITE" id="PS51063"/>
    </source>
</evidence>
<dbReference type="Proteomes" id="UP000184518">
    <property type="component" value="Unassembled WGS sequence"/>
</dbReference>
<dbReference type="PROSITE" id="PS50042">
    <property type="entry name" value="CNMP_BINDING_3"/>
    <property type="match status" value="1"/>
</dbReference>
<dbReference type="InterPro" id="IPR000595">
    <property type="entry name" value="cNMP-bd_dom"/>
</dbReference>
<evidence type="ECO:0000256" key="1">
    <source>
        <dbReference type="ARBA" id="ARBA00023015"/>
    </source>
</evidence>
<dbReference type="OrthoDB" id="667966at2"/>
<evidence type="ECO:0000256" key="3">
    <source>
        <dbReference type="ARBA" id="ARBA00023163"/>
    </source>
</evidence>
<sequence>MVIKEDLLLQYGGETLQYRPNDFIFKEGSHAKYYLQIKSGTVKMSVANMSGKELLYGLPYEGHCIAESYLFTDLKYPFNAIAISDCEIIRLEKYKLMSLLENTPELLLSLYAYTAKRIHYKNLILATLGISSSVDRLTILLDYIKGFYTDQNRERFQIPYTRQQLASLSGLNIETVIRAIKKMESQNLLQIINGKIYY</sequence>
<dbReference type="AlphaFoldDB" id="A0A1M5D0D8"/>
<dbReference type="PROSITE" id="PS51063">
    <property type="entry name" value="HTH_CRP_2"/>
    <property type="match status" value="1"/>
</dbReference>
<keyword evidence="6" id="KW-0808">Transferase</keyword>
<name>A0A1M5D0D8_9FLAO</name>
<proteinExistence type="predicted"/>
<dbReference type="STRING" id="1416778.SAMN05443633_105109"/>
<dbReference type="Pfam" id="PF00027">
    <property type="entry name" value="cNMP_binding"/>
    <property type="match status" value="1"/>
</dbReference>